<feature type="coiled-coil region" evidence="1">
    <location>
        <begin position="8"/>
        <end position="35"/>
    </location>
</feature>
<sequence>MSKRSRAAREKRAEIAKATAELSEVRRSLSEAYRQFDTVTDSATMDVCIFEISALRSKYSCVIRNLKALYL</sequence>
<reference evidence="2" key="2">
    <citation type="journal article" date="2021" name="PeerJ">
        <title>Extensive microbial diversity within the chicken gut microbiome revealed by metagenomics and culture.</title>
        <authorList>
            <person name="Gilroy R."/>
            <person name="Ravi A."/>
            <person name="Getino M."/>
            <person name="Pursley I."/>
            <person name="Horton D.L."/>
            <person name="Alikhan N.F."/>
            <person name="Baker D."/>
            <person name="Gharbi K."/>
            <person name="Hall N."/>
            <person name="Watson M."/>
            <person name="Adriaenssens E.M."/>
            <person name="Foster-Nyarko E."/>
            <person name="Jarju S."/>
            <person name="Secka A."/>
            <person name="Antonio M."/>
            <person name="Oren A."/>
            <person name="Chaudhuri R.R."/>
            <person name="La Ragione R."/>
            <person name="Hildebrand F."/>
            <person name="Pallen M.J."/>
        </authorList>
    </citation>
    <scope>NUCLEOTIDE SEQUENCE</scope>
    <source>
        <strain evidence="2">ChiBcolR7-354</strain>
    </source>
</reference>
<gene>
    <name evidence="2" type="ORF">IAB77_03895</name>
</gene>
<proteinExistence type="predicted"/>
<organism evidence="2 3">
    <name type="scientific">Candidatus Scatomorpha intestinavium</name>
    <dbReference type="NCBI Taxonomy" id="2840922"/>
    <lineage>
        <taxon>Bacteria</taxon>
        <taxon>Bacillati</taxon>
        <taxon>Bacillota</taxon>
        <taxon>Clostridia</taxon>
        <taxon>Eubacteriales</taxon>
        <taxon>Candidatus Scatomorpha</taxon>
    </lineage>
</organism>
<comment type="caution">
    <text evidence="2">The sequence shown here is derived from an EMBL/GenBank/DDBJ whole genome shotgun (WGS) entry which is preliminary data.</text>
</comment>
<reference evidence="2" key="1">
    <citation type="submission" date="2020-10" db="EMBL/GenBank/DDBJ databases">
        <authorList>
            <person name="Gilroy R."/>
        </authorList>
    </citation>
    <scope>NUCLEOTIDE SEQUENCE</scope>
    <source>
        <strain evidence="2">ChiBcolR7-354</strain>
    </source>
</reference>
<dbReference type="EMBL" id="DVGA01000041">
    <property type="protein sequence ID" value="HIQ78383.1"/>
    <property type="molecule type" value="Genomic_DNA"/>
</dbReference>
<accession>A0A9D1CSG8</accession>
<protein>
    <recommendedName>
        <fullName evidence="4">DUF2508 family protein</fullName>
    </recommendedName>
</protein>
<dbReference type="AlphaFoldDB" id="A0A9D1CSG8"/>
<dbReference type="Proteomes" id="UP000824262">
    <property type="component" value="Unassembled WGS sequence"/>
</dbReference>
<name>A0A9D1CSG8_9FIRM</name>
<evidence type="ECO:0000313" key="2">
    <source>
        <dbReference type="EMBL" id="HIQ78383.1"/>
    </source>
</evidence>
<evidence type="ECO:0000256" key="1">
    <source>
        <dbReference type="SAM" id="Coils"/>
    </source>
</evidence>
<evidence type="ECO:0000313" key="3">
    <source>
        <dbReference type="Proteomes" id="UP000824262"/>
    </source>
</evidence>
<evidence type="ECO:0008006" key="4">
    <source>
        <dbReference type="Google" id="ProtNLM"/>
    </source>
</evidence>
<keyword evidence="1" id="KW-0175">Coiled coil</keyword>